<dbReference type="AlphaFoldDB" id="A0AAV7WJL5"/>
<name>A0AAV7WJL5_PLEWA</name>
<gene>
    <name evidence="2" type="ORF">NDU88_001816</name>
</gene>
<reference evidence="2" key="1">
    <citation type="journal article" date="2022" name="bioRxiv">
        <title>Sequencing and chromosome-scale assembly of the giantPleurodeles waltlgenome.</title>
        <authorList>
            <person name="Brown T."/>
            <person name="Elewa A."/>
            <person name="Iarovenko S."/>
            <person name="Subramanian E."/>
            <person name="Araus A.J."/>
            <person name="Petzold A."/>
            <person name="Susuki M."/>
            <person name="Suzuki K.-i.T."/>
            <person name="Hayashi T."/>
            <person name="Toyoda A."/>
            <person name="Oliveira C."/>
            <person name="Osipova E."/>
            <person name="Leigh N.D."/>
            <person name="Simon A."/>
            <person name="Yun M.H."/>
        </authorList>
    </citation>
    <scope>NUCLEOTIDE SEQUENCE</scope>
    <source>
        <strain evidence="2">20211129_DDA</strain>
        <tissue evidence="2">Liver</tissue>
    </source>
</reference>
<dbReference type="EMBL" id="JANPWB010000001">
    <property type="protein sequence ID" value="KAJ1214190.1"/>
    <property type="molecule type" value="Genomic_DNA"/>
</dbReference>
<keyword evidence="3" id="KW-1185">Reference proteome</keyword>
<dbReference type="Proteomes" id="UP001066276">
    <property type="component" value="Chromosome 1_1"/>
</dbReference>
<protein>
    <submittedName>
        <fullName evidence="2">Uncharacterized protein</fullName>
    </submittedName>
</protein>
<organism evidence="2 3">
    <name type="scientific">Pleurodeles waltl</name>
    <name type="common">Iberian ribbed newt</name>
    <dbReference type="NCBI Taxonomy" id="8319"/>
    <lineage>
        <taxon>Eukaryota</taxon>
        <taxon>Metazoa</taxon>
        <taxon>Chordata</taxon>
        <taxon>Craniata</taxon>
        <taxon>Vertebrata</taxon>
        <taxon>Euteleostomi</taxon>
        <taxon>Amphibia</taxon>
        <taxon>Batrachia</taxon>
        <taxon>Caudata</taxon>
        <taxon>Salamandroidea</taxon>
        <taxon>Salamandridae</taxon>
        <taxon>Pleurodelinae</taxon>
        <taxon>Pleurodeles</taxon>
    </lineage>
</organism>
<evidence type="ECO:0000256" key="1">
    <source>
        <dbReference type="SAM" id="MobiDB-lite"/>
    </source>
</evidence>
<evidence type="ECO:0000313" key="2">
    <source>
        <dbReference type="EMBL" id="KAJ1214190.1"/>
    </source>
</evidence>
<sequence length="139" mass="16438">MLQQGIIQWGFCHEAWKKKKSRRTMKERPIITPGVCSRQENSKTITWKKVSTTWWKKLDIESGQEMPERRNKIEKQTDGEEEKKAKKEDEKETDGVEEKKARTEDEKQIDGEQEKNERNKDEKQTDGEEGKKMRSGQVV</sequence>
<comment type="caution">
    <text evidence="2">The sequence shown here is derived from an EMBL/GenBank/DDBJ whole genome shotgun (WGS) entry which is preliminary data.</text>
</comment>
<proteinExistence type="predicted"/>
<feature type="region of interest" description="Disordered" evidence="1">
    <location>
        <begin position="58"/>
        <end position="139"/>
    </location>
</feature>
<evidence type="ECO:0000313" key="3">
    <source>
        <dbReference type="Proteomes" id="UP001066276"/>
    </source>
</evidence>
<feature type="compositionally biased region" description="Basic and acidic residues" evidence="1">
    <location>
        <begin position="58"/>
        <end position="132"/>
    </location>
</feature>
<accession>A0AAV7WJL5</accession>